<feature type="domain" description="GIY-YIG" evidence="1">
    <location>
        <begin position="4"/>
        <end position="84"/>
    </location>
</feature>
<dbReference type="Proteomes" id="UP001162001">
    <property type="component" value="Segment"/>
</dbReference>
<protein>
    <submittedName>
        <fullName evidence="2">GIY-YIg endonuclease</fullName>
    </submittedName>
</protein>
<dbReference type="InterPro" id="IPR035901">
    <property type="entry name" value="GIY-YIG_endonuc_sf"/>
</dbReference>
<dbReference type="GO" id="GO:0004519">
    <property type="term" value="F:endonuclease activity"/>
    <property type="evidence" value="ECO:0007669"/>
    <property type="project" value="UniProtKB-KW"/>
</dbReference>
<dbReference type="EMBL" id="MT418680">
    <property type="protein sequence ID" value="QKF94626.1"/>
    <property type="molecule type" value="Genomic_DNA"/>
</dbReference>
<dbReference type="PROSITE" id="PS50164">
    <property type="entry name" value="GIY_YIG"/>
    <property type="match status" value="1"/>
</dbReference>
<proteinExistence type="predicted"/>
<accession>A0A7D3QWI9</accession>
<dbReference type="InterPro" id="IPR000305">
    <property type="entry name" value="GIY-YIG_endonuc"/>
</dbReference>
<dbReference type="InterPro" id="IPR050381">
    <property type="entry name" value="SLX1_endonuclease"/>
</dbReference>
<name>A0A7D3QWI9_9VIRU</name>
<evidence type="ECO:0000313" key="2">
    <source>
        <dbReference type="EMBL" id="QKF94626.1"/>
    </source>
</evidence>
<sequence>MNNKSYYCYLIISNNKTYIGITNNLTNRIKKHNGELKNGAKSTRSSNSKWSYHTVIGLFENKSKAQRFEWYWKHIKNSKNKWIRNRSGIKNKMQRLVQLLLDNEWDNVKIINLNNHNT</sequence>
<organism evidence="2 3">
    <name type="scientific">Fadolivirus FV1/VV64</name>
    <dbReference type="NCBI Taxonomy" id="3070911"/>
    <lineage>
        <taxon>Viruses</taxon>
        <taxon>Varidnaviria</taxon>
        <taxon>Bamfordvirae</taxon>
        <taxon>Nucleocytoviricota</taxon>
        <taxon>Megaviricetes</taxon>
        <taxon>Imitervirales</taxon>
        <taxon>Mimiviridae</taxon>
        <taxon>Klosneuvirinae</taxon>
        <taxon>Fadolivirus</taxon>
        <taxon>Fadolivirus algeromassiliense</taxon>
    </lineage>
</organism>
<dbReference type="PANTHER" id="PTHR20208:SF13">
    <property type="entry name" value="STRUCTURE-SPECIFIC ENDONUCLEASE SUBUNIT SLX1"/>
    <property type="match status" value="1"/>
</dbReference>
<gene>
    <name evidence="2" type="ORF">Fadolivirus_1_1168</name>
</gene>
<evidence type="ECO:0000313" key="3">
    <source>
        <dbReference type="Proteomes" id="UP001162001"/>
    </source>
</evidence>
<dbReference type="Gene3D" id="3.40.1440.10">
    <property type="entry name" value="GIY-YIG endonuclease"/>
    <property type="match status" value="1"/>
</dbReference>
<dbReference type="SUPFAM" id="SSF82771">
    <property type="entry name" value="GIY-YIG endonuclease"/>
    <property type="match status" value="1"/>
</dbReference>
<dbReference type="Pfam" id="PF01541">
    <property type="entry name" value="GIY-YIG"/>
    <property type="match status" value="1"/>
</dbReference>
<evidence type="ECO:0000259" key="1">
    <source>
        <dbReference type="PROSITE" id="PS50164"/>
    </source>
</evidence>
<keyword evidence="2" id="KW-0255">Endonuclease</keyword>
<reference evidence="2 3" key="1">
    <citation type="submission" date="2020-04" db="EMBL/GenBank/DDBJ databases">
        <title>Advantages and limits of metagenomic assembly and binning of a giant virus.</title>
        <authorList>
            <person name="Schulz F."/>
            <person name="Andreani J."/>
            <person name="Francis R."/>
            <person name="Boudjemaa H."/>
            <person name="Bou Khalil J.Y."/>
            <person name="Lee J."/>
            <person name="La Scola B."/>
            <person name="Woyke T."/>
        </authorList>
    </citation>
    <scope>NUCLEOTIDE SEQUENCE [LARGE SCALE GENOMIC DNA]</scope>
    <source>
        <strain evidence="2 3">FV1/VV64</strain>
    </source>
</reference>
<dbReference type="PANTHER" id="PTHR20208">
    <property type="entry name" value="STRUCTURE-SPECIFIC ENDONUCLEASE SUBUNIT SLX1"/>
    <property type="match status" value="1"/>
</dbReference>
<keyword evidence="3" id="KW-1185">Reference proteome</keyword>
<keyword evidence="2" id="KW-0540">Nuclease</keyword>
<keyword evidence="2" id="KW-0378">Hydrolase</keyword>